<evidence type="ECO:0000259" key="2">
    <source>
        <dbReference type="Pfam" id="PF00501"/>
    </source>
</evidence>
<accession>A0A6C0K3V1</accession>
<dbReference type="GO" id="GO:0006631">
    <property type="term" value="P:fatty acid metabolic process"/>
    <property type="evidence" value="ECO:0007669"/>
    <property type="project" value="TreeGrafter"/>
</dbReference>
<name>A0A6C0K3V1_9ZZZZ</name>
<dbReference type="InterPro" id="IPR000873">
    <property type="entry name" value="AMP-dep_synth/lig_dom"/>
</dbReference>
<dbReference type="PANTHER" id="PTHR43201:SF8">
    <property type="entry name" value="ACYL-COA SYNTHETASE FAMILY MEMBER 3"/>
    <property type="match status" value="1"/>
</dbReference>
<dbReference type="Gene3D" id="3.40.50.12780">
    <property type="entry name" value="N-terminal domain of ligase-like"/>
    <property type="match status" value="1"/>
</dbReference>
<reference evidence="3" key="1">
    <citation type="journal article" date="2020" name="Nature">
        <title>Giant virus diversity and host interactions through global metagenomics.</title>
        <authorList>
            <person name="Schulz F."/>
            <person name="Roux S."/>
            <person name="Paez-Espino D."/>
            <person name="Jungbluth S."/>
            <person name="Walsh D.A."/>
            <person name="Denef V.J."/>
            <person name="McMahon K.D."/>
            <person name="Konstantinidis K.T."/>
            <person name="Eloe-Fadrosh E.A."/>
            <person name="Kyrpides N.C."/>
            <person name="Woyke T."/>
        </authorList>
    </citation>
    <scope>NUCLEOTIDE SEQUENCE</scope>
    <source>
        <strain evidence="3">GVMAG-S-1101169-75</strain>
    </source>
</reference>
<sequence length="508" mass="57802">MKTPLSMRLMVSMLEHAKRPCINQISYGQIQKLSDNYVNILTTLRVQPNDRIGILCSKKSPHQVAMMLAGWRKSAIIVPLPDDPHPGILPLVRPRVVLTPDFQITVPKDVHDLEKISAPSFTQTQTGDERPALILFTSGSTAAPKGVVLTHKNIISNLDMISTLYDPSDINCYDVSFSILPWYHCYGLVCELLFLMTRGARLCVPYHPRNPMPEMKWIRPTVLFTVPKMLERLYKSEWNALLPASLLRHAVWGNRLRMMSVGGSHCPKHIVEFFQDQYSTPIYEGYGMTESSPMIALNGPQPKDYRIGSVGKPLKGVETRIDPITKEIQVRSPSLMKGYLSSIDPLTRQIETHPLDLVEGSWFPTGDKGYLDEQGFLYVMGRLKSEYKLSNGKYVNPEHIESCLLQSSMIEQVLVMADPETNARNICLVVLKENAKPEDTEPLLKEIQHRCVRGSVLSYEIPSRVYVLQEPFSVENGLLSLKMEPRRKEIESRWRKGELAYRTFYSEE</sequence>
<dbReference type="AlphaFoldDB" id="A0A6C0K3V1"/>
<dbReference type="PANTHER" id="PTHR43201">
    <property type="entry name" value="ACYL-COA SYNTHETASE"/>
    <property type="match status" value="1"/>
</dbReference>
<dbReference type="InterPro" id="IPR045851">
    <property type="entry name" value="AMP-bd_C_sf"/>
</dbReference>
<dbReference type="InterPro" id="IPR042099">
    <property type="entry name" value="ANL_N_sf"/>
</dbReference>
<evidence type="ECO:0000256" key="1">
    <source>
        <dbReference type="ARBA" id="ARBA00006432"/>
    </source>
</evidence>
<dbReference type="Gene3D" id="3.30.300.30">
    <property type="match status" value="1"/>
</dbReference>
<feature type="domain" description="AMP-dependent synthetase/ligase" evidence="2">
    <location>
        <begin position="23"/>
        <end position="340"/>
    </location>
</feature>
<dbReference type="EMBL" id="MN740789">
    <property type="protein sequence ID" value="QHU11756.1"/>
    <property type="molecule type" value="Genomic_DNA"/>
</dbReference>
<proteinExistence type="inferred from homology"/>
<dbReference type="GO" id="GO:0031956">
    <property type="term" value="F:medium-chain fatty acid-CoA ligase activity"/>
    <property type="evidence" value="ECO:0007669"/>
    <property type="project" value="TreeGrafter"/>
</dbReference>
<protein>
    <recommendedName>
        <fullName evidence="2">AMP-dependent synthetase/ligase domain-containing protein</fullName>
    </recommendedName>
</protein>
<dbReference type="SUPFAM" id="SSF56801">
    <property type="entry name" value="Acetyl-CoA synthetase-like"/>
    <property type="match status" value="1"/>
</dbReference>
<comment type="similarity">
    <text evidence="1">Belongs to the ATP-dependent AMP-binding enzyme family.</text>
</comment>
<dbReference type="Pfam" id="PF00501">
    <property type="entry name" value="AMP-binding"/>
    <property type="match status" value="1"/>
</dbReference>
<evidence type="ECO:0000313" key="3">
    <source>
        <dbReference type="EMBL" id="QHU11756.1"/>
    </source>
</evidence>
<organism evidence="3">
    <name type="scientific">viral metagenome</name>
    <dbReference type="NCBI Taxonomy" id="1070528"/>
    <lineage>
        <taxon>unclassified sequences</taxon>
        <taxon>metagenomes</taxon>
        <taxon>organismal metagenomes</taxon>
    </lineage>
</organism>